<evidence type="ECO:0000313" key="2">
    <source>
        <dbReference type="EMBL" id="ASJ13856.1"/>
    </source>
</evidence>
<proteinExistence type="predicted"/>
<dbReference type="OrthoDB" id="84625at2157"/>
<dbReference type="AlphaFoldDB" id="A0A2Z2N809"/>
<name>A0A2Z2N809_9EURY</name>
<dbReference type="InterPro" id="IPR058303">
    <property type="entry name" value="DUF7990"/>
</dbReference>
<protein>
    <submittedName>
        <fullName evidence="2">Uncharacterized protein</fullName>
    </submittedName>
</protein>
<dbReference type="Pfam" id="PF25952">
    <property type="entry name" value="DUF7990"/>
    <property type="match status" value="1"/>
</dbReference>
<dbReference type="GeneID" id="33327466"/>
<dbReference type="RefSeq" id="WP_088866064.1">
    <property type="nucleotide sequence ID" value="NZ_CP015106.1"/>
</dbReference>
<reference evidence="2 3" key="1">
    <citation type="submission" date="2016-04" db="EMBL/GenBank/DDBJ databases">
        <title>Complete genome sequence of Thermococcus radiotolerans type strain EJ2.</title>
        <authorList>
            <person name="Oger P.M."/>
        </authorList>
    </citation>
    <scope>NUCLEOTIDE SEQUENCE [LARGE SCALE GENOMIC DNA]</scope>
    <source>
        <strain evidence="2 3">EJ2</strain>
    </source>
</reference>
<evidence type="ECO:0000256" key="1">
    <source>
        <dbReference type="SAM" id="Phobius"/>
    </source>
</evidence>
<keyword evidence="1" id="KW-1133">Transmembrane helix</keyword>
<dbReference type="Proteomes" id="UP000250085">
    <property type="component" value="Chromosome"/>
</dbReference>
<keyword evidence="3" id="KW-1185">Reference proteome</keyword>
<keyword evidence="1" id="KW-0812">Transmembrane</keyword>
<sequence>MVKKVIEDIRAFLRGFGGAFKHQSTEYIEFEERELENVFALILMGSFVGIPSPPTTLVIRLMPHMVREMHVMQRRAIDMDDIFGEIAGMFDID</sequence>
<dbReference type="KEGG" id="trl:A3L10_01420"/>
<evidence type="ECO:0000313" key="3">
    <source>
        <dbReference type="Proteomes" id="UP000250085"/>
    </source>
</evidence>
<accession>A0A2Z2N809</accession>
<organism evidence="2 3">
    <name type="scientific">Thermococcus radiotolerans</name>
    <dbReference type="NCBI Taxonomy" id="187880"/>
    <lineage>
        <taxon>Archaea</taxon>
        <taxon>Methanobacteriati</taxon>
        <taxon>Methanobacteriota</taxon>
        <taxon>Thermococci</taxon>
        <taxon>Thermococcales</taxon>
        <taxon>Thermococcaceae</taxon>
        <taxon>Thermococcus</taxon>
    </lineage>
</organism>
<keyword evidence="1" id="KW-0472">Membrane</keyword>
<feature type="transmembrane region" description="Helical" evidence="1">
    <location>
        <begin position="38"/>
        <end position="59"/>
    </location>
</feature>
<gene>
    <name evidence="2" type="ORF">A3L10_01420</name>
</gene>
<dbReference type="EMBL" id="CP015106">
    <property type="protein sequence ID" value="ASJ13856.1"/>
    <property type="molecule type" value="Genomic_DNA"/>
</dbReference>